<feature type="region of interest" description="Disordered" evidence="1">
    <location>
        <begin position="25"/>
        <end position="65"/>
    </location>
</feature>
<keyword evidence="2" id="KW-0732">Signal</keyword>
<accession>A0A8E2U2G1</accession>
<sequence length="120" mass="15065">MNIRVVLLLCSLVWLAPAQADRDNRVWAPANPPIHRGDVPPYRYDPRNPYPYYPRHQPNLPPRYQGQLPPRYYQRHWETGRPYYWQDRHYQQRPPLIRDGRDYRSLQQRRYDYRHRYERY</sequence>
<name>A0A8E2U2G1_9GAMM</name>
<feature type="chain" id="PRO_5034209759" evidence="2">
    <location>
        <begin position="21"/>
        <end position="120"/>
    </location>
</feature>
<evidence type="ECO:0000256" key="2">
    <source>
        <dbReference type="SAM" id="SignalP"/>
    </source>
</evidence>
<gene>
    <name evidence="3" type="ORF">CXK95_02235</name>
</gene>
<dbReference type="EMBL" id="POUK01000001">
    <property type="protein sequence ID" value="PNF78130.1"/>
    <property type="molecule type" value="Genomic_DNA"/>
</dbReference>
<organism evidence="3 4">
    <name type="scientific">Stutzerimonas degradans</name>
    <dbReference type="NCBI Taxonomy" id="2968968"/>
    <lineage>
        <taxon>Bacteria</taxon>
        <taxon>Pseudomonadati</taxon>
        <taxon>Pseudomonadota</taxon>
        <taxon>Gammaproteobacteria</taxon>
        <taxon>Pseudomonadales</taxon>
        <taxon>Pseudomonadaceae</taxon>
        <taxon>Stutzerimonas</taxon>
    </lineage>
</organism>
<keyword evidence="4" id="KW-1185">Reference proteome</keyword>
<evidence type="ECO:0000313" key="4">
    <source>
        <dbReference type="Proteomes" id="UP000235881"/>
    </source>
</evidence>
<feature type="signal peptide" evidence="2">
    <location>
        <begin position="1"/>
        <end position="20"/>
    </location>
</feature>
<evidence type="ECO:0000313" key="3">
    <source>
        <dbReference type="EMBL" id="PNF78130.1"/>
    </source>
</evidence>
<evidence type="ECO:0000256" key="1">
    <source>
        <dbReference type="SAM" id="MobiDB-lite"/>
    </source>
</evidence>
<dbReference type="RefSeq" id="WP_054093682.1">
    <property type="nucleotide sequence ID" value="NZ_CP065721.1"/>
</dbReference>
<reference evidence="3 4" key="1">
    <citation type="submission" date="2018-01" db="EMBL/GenBank/DDBJ databases">
        <title>Denitrification phenotypes of diverse strains of Pseudomonas stutzeri.</title>
        <authorList>
            <person name="Milligan D.A."/>
            <person name="Bergaust L."/>
            <person name="Bakken L.R."/>
            <person name="Frostegard A."/>
        </authorList>
    </citation>
    <scope>NUCLEOTIDE SEQUENCE [LARGE SCALE GENOMIC DNA]</scope>
    <source>
        <strain evidence="3 4">DSM 50238</strain>
    </source>
</reference>
<proteinExistence type="predicted"/>
<comment type="caution">
    <text evidence="3">The sequence shown here is derived from an EMBL/GenBank/DDBJ whole genome shotgun (WGS) entry which is preliminary data.</text>
</comment>
<protein>
    <submittedName>
        <fullName evidence="3">Uncharacterized protein</fullName>
    </submittedName>
</protein>
<dbReference type="Proteomes" id="UP000235881">
    <property type="component" value="Unassembled WGS sequence"/>
</dbReference>
<dbReference type="AlphaFoldDB" id="A0A8E2U2G1"/>